<dbReference type="Proteomes" id="UP000294257">
    <property type="component" value="Unassembled WGS sequence"/>
</dbReference>
<dbReference type="Gene3D" id="1.25.40.10">
    <property type="entry name" value="Tetratricopeptide repeat domain"/>
    <property type="match status" value="1"/>
</dbReference>
<protein>
    <submittedName>
        <fullName evidence="1">SEC-C motif-containing protein</fullName>
    </submittedName>
</protein>
<proteinExistence type="predicted"/>
<evidence type="ECO:0000313" key="2">
    <source>
        <dbReference type="Proteomes" id="UP000294257"/>
    </source>
</evidence>
<organism evidence="1 2">
    <name type="scientific">Herbihabitans rhizosphaerae</name>
    <dbReference type="NCBI Taxonomy" id="1872711"/>
    <lineage>
        <taxon>Bacteria</taxon>
        <taxon>Bacillati</taxon>
        <taxon>Actinomycetota</taxon>
        <taxon>Actinomycetes</taxon>
        <taxon>Pseudonocardiales</taxon>
        <taxon>Pseudonocardiaceae</taxon>
        <taxon>Herbihabitans</taxon>
    </lineage>
</organism>
<gene>
    <name evidence="1" type="ORF">EV193_108147</name>
</gene>
<reference evidence="1 2" key="1">
    <citation type="submission" date="2019-02" db="EMBL/GenBank/DDBJ databases">
        <title>Genomic Encyclopedia of Type Strains, Phase IV (KMG-IV): sequencing the most valuable type-strain genomes for metagenomic binning, comparative biology and taxonomic classification.</title>
        <authorList>
            <person name="Goeker M."/>
        </authorList>
    </citation>
    <scope>NUCLEOTIDE SEQUENCE [LARGE SCALE GENOMIC DNA]</scope>
    <source>
        <strain evidence="1 2">DSM 101727</strain>
    </source>
</reference>
<dbReference type="InterPro" id="IPR011990">
    <property type="entry name" value="TPR-like_helical_dom_sf"/>
</dbReference>
<sequence>MNVQTFTYQVTGGQPAYPTVTRESRYRGPVPRVLTLEELDSYRTNMPEAEKEAYLRRVRRVIDNPNLCGPGMLPSTILVMIGQVLGGMGRLAEAEEAMTDAVTMEKAEGEPHPGAWLAGFLVQQDRYDDATQVFADVRLDNEAGPGEYDIYAGAYESADEFEKAETTYLIGIRIAEREGDTWHGDSLRAGLERLRKKVEPAEADGDDHAQQLLDAAGLALFWPRAEHAEALRRWPHLAQWLGEDWDEHRRNVECALADFQAQGIWPLILMADPDDYLAELRGEPDRRSLAVYAMSIPDEDPVSWPPESDEPCWCGSGRDYEVCCTLPAND</sequence>
<dbReference type="SUPFAM" id="SSF103642">
    <property type="entry name" value="Sec-C motif"/>
    <property type="match status" value="1"/>
</dbReference>
<dbReference type="InterPro" id="IPR004027">
    <property type="entry name" value="SEC_C_motif"/>
</dbReference>
<dbReference type="AlphaFoldDB" id="A0A4Q7KIN9"/>
<keyword evidence="2" id="KW-1185">Reference proteome</keyword>
<dbReference type="Pfam" id="PF02810">
    <property type="entry name" value="SEC-C"/>
    <property type="match status" value="1"/>
</dbReference>
<evidence type="ECO:0000313" key="1">
    <source>
        <dbReference type="EMBL" id="RZS34798.1"/>
    </source>
</evidence>
<dbReference type="EMBL" id="SGWQ01000008">
    <property type="protein sequence ID" value="RZS34798.1"/>
    <property type="molecule type" value="Genomic_DNA"/>
</dbReference>
<name>A0A4Q7KIN9_9PSEU</name>
<comment type="caution">
    <text evidence="1">The sequence shown here is derived from an EMBL/GenBank/DDBJ whole genome shotgun (WGS) entry which is preliminary data.</text>
</comment>
<accession>A0A4Q7KIN9</accession>
<dbReference type="SUPFAM" id="SSF48452">
    <property type="entry name" value="TPR-like"/>
    <property type="match status" value="1"/>
</dbReference>